<name>A0A317SPY1_9PEZI</name>
<feature type="region of interest" description="Disordered" evidence="1">
    <location>
        <begin position="37"/>
        <end position="62"/>
    </location>
</feature>
<reference evidence="2 3" key="1">
    <citation type="submission" date="2018-03" db="EMBL/GenBank/DDBJ databases">
        <title>Genomes of Pezizomycetes fungi and the evolution of truffles.</title>
        <authorList>
            <person name="Murat C."/>
            <person name="Payen T."/>
            <person name="Noel B."/>
            <person name="Kuo A."/>
            <person name="Martin F.M."/>
        </authorList>
    </citation>
    <scope>NUCLEOTIDE SEQUENCE [LARGE SCALE GENOMIC DNA]</scope>
    <source>
        <strain evidence="2">091103-1</strain>
    </source>
</reference>
<protein>
    <submittedName>
        <fullName evidence="2">Uncharacterized protein</fullName>
    </submittedName>
</protein>
<gene>
    <name evidence="2" type="ORF">C7212DRAFT_317684</name>
</gene>
<organism evidence="2 3">
    <name type="scientific">Tuber magnatum</name>
    <name type="common">white Piedmont truffle</name>
    <dbReference type="NCBI Taxonomy" id="42249"/>
    <lineage>
        <taxon>Eukaryota</taxon>
        <taxon>Fungi</taxon>
        <taxon>Dikarya</taxon>
        <taxon>Ascomycota</taxon>
        <taxon>Pezizomycotina</taxon>
        <taxon>Pezizomycetes</taxon>
        <taxon>Pezizales</taxon>
        <taxon>Tuberaceae</taxon>
        <taxon>Tuber</taxon>
    </lineage>
</organism>
<dbReference type="AlphaFoldDB" id="A0A317SPY1"/>
<evidence type="ECO:0000313" key="3">
    <source>
        <dbReference type="Proteomes" id="UP000246991"/>
    </source>
</evidence>
<accession>A0A317SPY1</accession>
<dbReference type="EMBL" id="PYWC01000034">
    <property type="protein sequence ID" value="PWW76388.1"/>
    <property type="molecule type" value="Genomic_DNA"/>
</dbReference>
<sequence length="100" mass="10686">MLNLEWLKSVDAELGRLIAECRDMMKSEDTATVGSFNNILPQSTTQGAGTGASPSQGLSSAESMDTLTKFMDTIEQWGMEGGIRQANNQGQVTISDAESP</sequence>
<evidence type="ECO:0000313" key="2">
    <source>
        <dbReference type="EMBL" id="PWW76388.1"/>
    </source>
</evidence>
<evidence type="ECO:0000256" key="1">
    <source>
        <dbReference type="SAM" id="MobiDB-lite"/>
    </source>
</evidence>
<proteinExistence type="predicted"/>
<dbReference type="Proteomes" id="UP000246991">
    <property type="component" value="Unassembled WGS sequence"/>
</dbReference>
<comment type="caution">
    <text evidence="2">The sequence shown here is derived from an EMBL/GenBank/DDBJ whole genome shotgun (WGS) entry which is preliminary data.</text>
</comment>
<keyword evidence="3" id="KW-1185">Reference proteome</keyword>